<evidence type="ECO:0000256" key="1">
    <source>
        <dbReference type="SAM" id="MobiDB-lite"/>
    </source>
</evidence>
<feature type="region of interest" description="Disordered" evidence="1">
    <location>
        <begin position="1"/>
        <end position="28"/>
    </location>
</feature>
<dbReference type="Proteomes" id="UP000676336">
    <property type="component" value="Unassembled WGS sequence"/>
</dbReference>
<accession>A0A8S2SRS7</accession>
<organism evidence="2 3">
    <name type="scientific">Rotaria magnacalcarata</name>
    <dbReference type="NCBI Taxonomy" id="392030"/>
    <lineage>
        <taxon>Eukaryota</taxon>
        <taxon>Metazoa</taxon>
        <taxon>Spiralia</taxon>
        <taxon>Gnathifera</taxon>
        <taxon>Rotifera</taxon>
        <taxon>Eurotatoria</taxon>
        <taxon>Bdelloidea</taxon>
        <taxon>Philodinida</taxon>
        <taxon>Philodinidae</taxon>
        <taxon>Rotaria</taxon>
    </lineage>
</organism>
<gene>
    <name evidence="2" type="ORF">SMN809_LOCUS23453</name>
</gene>
<evidence type="ECO:0000313" key="2">
    <source>
        <dbReference type="EMBL" id="CAF4238135.1"/>
    </source>
</evidence>
<proteinExistence type="predicted"/>
<reference evidence="2" key="1">
    <citation type="submission" date="2021-02" db="EMBL/GenBank/DDBJ databases">
        <authorList>
            <person name="Nowell W R."/>
        </authorList>
    </citation>
    <scope>NUCLEOTIDE SEQUENCE</scope>
</reference>
<protein>
    <submittedName>
        <fullName evidence="2">Uncharacterized protein</fullName>
    </submittedName>
</protein>
<feature type="non-terminal residue" evidence="2">
    <location>
        <position position="1"/>
    </location>
</feature>
<evidence type="ECO:0000313" key="3">
    <source>
        <dbReference type="Proteomes" id="UP000676336"/>
    </source>
</evidence>
<comment type="caution">
    <text evidence="2">The sequence shown here is derived from an EMBL/GenBank/DDBJ whole genome shotgun (WGS) entry which is preliminary data.</text>
</comment>
<sequence>QLPKKTSHQPVDDTVKKPTGIRQSEKAANVYSSKKLKIEHHYVDSPDEAERLIAELRQKGFVETGIEVQGRGPDDN</sequence>
<dbReference type="EMBL" id="CAJOBI010024740">
    <property type="protein sequence ID" value="CAF4238135.1"/>
    <property type="molecule type" value="Genomic_DNA"/>
</dbReference>
<name>A0A8S2SRS7_9BILA</name>
<dbReference type="AlphaFoldDB" id="A0A8S2SRS7"/>